<comment type="caution">
    <text evidence="1">The sequence shown here is derived from an EMBL/GenBank/DDBJ whole genome shotgun (WGS) entry which is preliminary data.</text>
</comment>
<dbReference type="AlphaFoldDB" id="A0A6N7Q3C0"/>
<proteinExistence type="predicted"/>
<keyword evidence="2" id="KW-1185">Reference proteome</keyword>
<protein>
    <submittedName>
        <fullName evidence="1">Uncharacterized protein</fullName>
    </submittedName>
</protein>
<reference evidence="1 2" key="1">
    <citation type="submission" date="2019-10" db="EMBL/GenBank/DDBJ databases">
        <title>A soil myxobacterium in the family Polyangiaceae.</title>
        <authorList>
            <person name="Li Y."/>
            <person name="Wang J."/>
        </authorList>
    </citation>
    <scope>NUCLEOTIDE SEQUENCE [LARGE SCALE GENOMIC DNA]</scope>
    <source>
        <strain evidence="1 2">DSM 14734</strain>
    </source>
</reference>
<name>A0A6N7Q3C0_9BACT</name>
<dbReference type="Proteomes" id="UP000440224">
    <property type="component" value="Unassembled WGS sequence"/>
</dbReference>
<dbReference type="EMBL" id="WJIE01000013">
    <property type="protein sequence ID" value="MRG96794.1"/>
    <property type="molecule type" value="Genomic_DNA"/>
</dbReference>
<dbReference type="RefSeq" id="WP_153823592.1">
    <property type="nucleotide sequence ID" value="NZ_WJIE01000013.1"/>
</dbReference>
<organism evidence="1 2">
    <name type="scientific">Polyangium spumosum</name>
    <dbReference type="NCBI Taxonomy" id="889282"/>
    <lineage>
        <taxon>Bacteria</taxon>
        <taxon>Pseudomonadati</taxon>
        <taxon>Myxococcota</taxon>
        <taxon>Polyangia</taxon>
        <taxon>Polyangiales</taxon>
        <taxon>Polyangiaceae</taxon>
        <taxon>Polyangium</taxon>
    </lineage>
</organism>
<gene>
    <name evidence="1" type="ORF">GF068_33450</name>
</gene>
<evidence type="ECO:0000313" key="2">
    <source>
        <dbReference type="Proteomes" id="UP000440224"/>
    </source>
</evidence>
<evidence type="ECO:0000313" key="1">
    <source>
        <dbReference type="EMBL" id="MRG96794.1"/>
    </source>
</evidence>
<accession>A0A6N7Q3C0</accession>
<sequence length="98" mass="11028">MRRDIAAELAYRAYCETEGIPVDERALATRLPEEFFWVGDRMLDNPDEPEQATLTAALAVYAACTRKEPPPASEAWLSAIRKVRETLPKPALSARFSF</sequence>